<comment type="caution">
    <text evidence="3">The sequence shown here is derived from an EMBL/GenBank/DDBJ whole genome shotgun (WGS) entry which is preliminary data.</text>
</comment>
<feature type="transmembrane region" description="Helical" evidence="2">
    <location>
        <begin position="58"/>
        <end position="80"/>
    </location>
</feature>
<feature type="region of interest" description="Disordered" evidence="1">
    <location>
        <begin position="1"/>
        <end position="36"/>
    </location>
</feature>
<evidence type="ECO:0000256" key="2">
    <source>
        <dbReference type="SAM" id="Phobius"/>
    </source>
</evidence>
<protein>
    <submittedName>
        <fullName evidence="3">Uncharacterized protein</fullName>
    </submittedName>
</protein>
<dbReference type="Proteomes" id="UP000724874">
    <property type="component" value="Unassembled WGS sequence"/>
</dbReference>
<dbReference type="OrthoDB" id="4838853at2759"/>
<feature type="transmembrane region" description="Helical" evidence="2">
    <location>
        <begin position="238"/>
        <end position="262"/>
    </location>
</feature>
<evidence type="ECO:0000313" key="4">
    <source>
        <dbReference type="Proteomes" id="UP000724874"/>
    </source>
</evidence>
<keyword evidence="2" id="KW-0812">Transmembrane</keyword>
<evidence type="ECO:0000313" key="3">
    <source>
        <dbReference type="EMBL" id="KAF8883762.1"/>
    </source>
</evidence>
<organism evidence="3 4">
    <name type="scientific">Gymnopilus junonius</name>
    <name type="common">Spectacular rustgill mushroom</name>
    <name type="synonym">Gymnopilus spectabilis subsp. junonius</name>
    <dbReference type="NCBI Taxonomy" id="109634"/>
    <lineage>
        <taxon>Eukaryota</taxon>
        <taxon>Fungi</taxon>
        <taxon>Dikarya</taxon>
        <taxon>Basidiomycota</taxon>
        <taxon>Agaricomycotina</taxon>
        <taxon>Agaricomycetes</taxon>
        <taxon>Agaricomycetidae</taxon>
        <taxon>Agaricales</taxon>
        <taxon>Agaricineae</taxon>
        <taxon>Hymenogastraceae</taxon>
        <taxon>Gymnopilus</taxon>
    </lineage>
</organism>
<dbReference type="EMBL" id="JADNYJ010000113">
    <property type="protein sequence ID" value="KAF8883762.1"/>
    <property type="molecule type" value="Genomic_DNA"/>
</dbReference>
<evidence type="ECO:0000256" key="1">
    <source>
        <dbReference type="SAM" id="MobiDB-lite"/>
    </source>
</evidence>
<accession>A0A9P5NHH8</accession>
<reference evidence="3" key="1">
    <citation type="submission" date="2020-11" db="EMBL/GenBank/DDBJ databases">
        <authorList>
            <consortium name="DOE Joint Genome Institute"/>
            <person name="Ahrendt S."/>
            <person name="Riley R."/>
            <person name="Andreopoulos W."/>
            <person name="LaButti K."/>
            <person name="Pangilinan J."/>
            <person name="Ruiz-duenas F.J."/>
            <person name="Barrasa J.M."/>
            <person name="Sanchez-Garcia M."/>
            <person name="Camarero S."/>
            <person name="Miyauchi S."/>
            <person name="Serrano A."/>
            <person name="Linde D."/>
            <person name="Babiker R."/>
            <person name="Drula E."/>
            <person name="Ayuso-Fernandez I."/>
            <person name="Pacheco R."/>
            <person name="Padilla G."/>
            <person name="Ferreira P."/>
            <person name="Barriuso J."/>
            <person name="Kellner H."/>
            <person name="Castanera R."/>
            <person name="Alfaro M."/>
            <person name="Ramirez L."/>
            <person name="Pisabarro A.G."/>
            <person name="Kuo A."/>
            <person name="Tritt A."/>
            <person name="Lipzen A."/>
            <person name="He G."/>
            <person name="Yan M."/>
            <person name="Ng V."/>
            <person name="Cullen D."/>
            <person name="Martin F."/>
            <person name="Rosso M.-N."/>
            <person name="Henrissat B."/>
            <person name="Hibbett D."/>
            <person name="Martinez A.T."/>
            <person name="Grigoriev I.V."/>
        </authorList>
    </citation>
    <scope>NUCLEOTIDE SEQUENCE</scope>
    <source>
        <strain evidence="3">AH 44721</strain>
    </source>
</reference>
<keyword evidence="2" id="KW-1133">Transmembrane helix</keyword>
<dbReference type="AlphaFoldDB" id="A0A9P5NHH8"/>
<feature type="transmembrane region" description="Helical" evidence="2">
    <location>
        <begin position="268"/>
        <end position="292"/>
    </location>
</feature>
<dbReference type="PANTHER" id="PTHR42024">
    <property type="entry name" value="AMINO ACID PERMEASE_ SLC12A DOMAIN-CONTAINING PROTEIN"/>
    <property type="match status" value="1"/>
</dbReference>
<keyword evidence="2" id="KW-0472">Membrane</keyword>
<feature type="transmembrane region" description="Helical" evidence="2">
    <location>
        <begin position="92"/>
        <end position="113"/>
    </location>
</feature>
<feature type="transmembrane region" description="Helical" evidence="2">
    <location>
        <begin position="134"/>
        <end position="155"/>
    </location>
</feature>
<feature type="transmembrane region" description="Helical" evidence="2">
    <location>
        <begin position="161"/>
        <end position="182"/>
    </location>
</feature>
<gene>
    <name evidence="3" type="ORF">CPB84DRAFT_1789755</name>
</gene>
<sequence>MPVSTLSTQTDTADKQEKTTTTVEETQASQGAAASTPIAQAPQSTFPQLQFSYKRTYIVLYILFLIICNVAIPVVLFYPLVHLSRLSRQNVVGISSAALGLSSCFDAPARLYRLVRYRRLYGPLGSDIWWHLDFSMWTLTFALLIFAIPLAVGPAAPSFDFFLMSTVMLVGPVGLVFFVSLYRPKLPFRCSSDPPGVPMKPAVFYLIEDVASVDFRHQREFRRALYARWTASPPFQHLMASVTLFWVISSTVYIGATAAVTFNTPLNFAFGWTLGQLFIWAGVSAIICRMIVKISLKKEREWWEREKESRTDQFGQGAPV</sequence>
<feature type="compositionally biased region" description="Polar residues" evidence="1">
    <location>
        <begin position="1"/>
        <end position="11"/>
    </location>
</feature>
<name>A0A9P5NHH8_GYMJU</name>
<proteinExistence type="predicted"/>
<keyword evidence="4" id="KW-1185">Reference proteome</keyword>
<dbReference type="PANTHER" id="PTHR42024:SF1">
    <property type="entry name" value="AMINO ACID PERMEASE_ SLC12A DOMAIN-CONTAINING PROTEIN"/>
    <property type="match status" value="1"/>
</dbReference>